<dbReference type="Proteomes" id="UP000694251">
    <property type="component" value="Chromosome 5"/>
</dbReference>
<name>A0A8T2DQ56_ARASU</name>
<keyword evidence="1" id="KW-0863">Zinc-finger</keyword>
<dbReference type="AlphaFoldDB" id="A0A8T2DQ56"/>
<feature type="domain" description="C2H2-type" evidence="2">
    <location>
        <begin position="243"/>
        <end position="270"/>
    </location>
</feature>
<proteinExistence type="predicted"/>
<dbReference type="PROSITE" id="PS00028">
    <property type="entry name" value="ZINC_FINGER_C2H2_1"/>
    <property type="match status" value="1"/>
</dbReference>
<sequence>MSSIPNRFNIYGGDTTNHRESLPIEMNHNSRMVRSMFITSDRMNHRDLFSSPPSFSSYQNSHISSSSVGFNNSHMTYHMMKRNYDSVSRADYFSTKDHSHFTQVSFTQTITNKYTTIVPSNIFDTVHYDIGRVKRAIDFRNIWNPKSHLPKKFNRQCEILNPTPLNIVFPHQDSADRQHLDMIFSSSKHNHVFQDGRSLKKIPKPTNLFEKSNSYDSQEDEKIDAYQYDGRTHSLPYTKYGPYICPRCNGVFDTSQKFAAHMLSHYNNETDKERDQRFRARNKKRYRKFMDSLKISK</sequence>
<organism evidence="3 4">
    <name type="scientific">Arabidopsis suecica</name>
    <name type="common">Swedish thale-cress</name>
    <name type="synonym">Cardaminopsis suecica</name>
    <dbReference type="NCBI Taxonomy" id="45249"/>
    <lineage>
        <taxon>Eukaryota</taxon>
        <taxon>Viridiplantae</taxon>
        <taxon>Streptophyta</taxon>
        <taxon>Embryophyta</taxon>
        <taxon>Tracheophyta</taxon>
        <taxon>Spermatophyta</taxon>
        <taxon>Magnoliopsida</taxon>
        <taxon>eudicotyledons</taxon>
        <taxon>Gunneridae</taxon>
        <taxon>Pentapetalae</taxon>
        <taxon>rosids</taxon>
        <taxon>malvids</taxon>
        <taxon>Brassicales</taxon>
        <taxon>Brassicaceae</taxon>
        <taxon>Camelineae</taxon>
        <taxon>Arabidopsis</taxon>
    </lineage>
</organism>
<dbReference type="InterPro" id="IPR013087">
    <property type="entry name" value="Znf_C2H2_type"/>
</dbReference>
<dbReference type="GO" id="GO:0008270">
    <property type="term" value="F:zinc ion binding"/>
    <property type="evidence" value="ECO:0007669"/>
    <property type="project" value="UniProtKB-KW"/>
</dbReference>
<evidence type="ECO:0000313" key="3">
    <source>
        <dbReference type="EMBL" id="KAG7611594.1"/>
    </source>
</evidence>
<reference evidence="3 4" key="1">
    <citation type="submission" date="2020-12" db="EMBL/GenBank/DDBJ databases">
        <title>Concerted genomic and epigenomic changes stabilize Arabidopsis allopolyploids.</title>
        <authorList>
            <person name="Chen Z."/>
        </authorList>
    </citation>
    <scope>NUCLEOTIDE SEQUENCE [LARGE SCALE GENOMIC DNA]</scope>
    <source>
        <strain evidence="3">As9502</strain>
        <tissue evidence="3">Leaf</tissue>
    </source>
</reference>
<evidence type="ECO:0000313" key="4">
    <source>
        <dbReference type="Proteomes" id="UP000694251"/>
    </source>
</evidence>
<evidence type="ECO:0000256" key="1">
    <source>
        <dbReference type="PROSITE-ProRule" id="PRU00042"/>
    </source>
</evidence>
<accession>A0A8T2DQ56</accession>
<keyword evidence="4" id="KW-1185">Reference proteome</keyword>
<protein>
    <submittedName>
        <fullName evidence="3">Zinc finger C2H2 superfamily</fullName>
    </submittedName>
</protein>
<comment type="caution">
    <text evidence="3">The sequence shown here is derived from an EMBL/GenBank/DDBJ whole genome shotgun (WGS) entry which is preliminary data.</text>
</comment>
<keyword evidence="1" id="KW-0862">Zinc</keyword>
<dbReference type="PROSITE" id="PS50157">
    <property type="entry name" value="ZINC_FINGER_C2H2_2"/>
    <property type="match status" value="1"/>
</dbReference>
<gene>
    <name evidence="3" type="ORF">ISN44_As05g036870</name>
</gene>
<keyword evidence="1" id="KW-0479">Metal-binding</keyword>
<dbReference type="OrthoDB" id="824947at2759"/>
<evidence type="ECO:0000259" key="2">
    <source>
        <dbReference type="PROSITE" id="PS50157"/>
    </source>
</evidence>
<dbReference type="EMBL" id="JAEFBJ010000005">
    <property type="protein sequence ID" value="KAG7611594.1"/>
    <property type="molecule type" value="Genomic_DNA"/>
</dbReference>